<gene>
    <name evidence="7" type="primary">CTR1</name>
    <name evidence="7" type="ORF">FOB64_002080</name>
</gene>
<proteinExistence type="inferred from homology"/>
<evidence type="ECO:0000256" key="4">
    <source>
        <dbReference type="ARBA" id="ARBA00023136"/>
    </source>
</evidence>
<comment type="similarity">
    <text evidence="5">Belongs to the copper transporter (Ctr) (TC 1.A.56) family. SLC31A subfamily.</text>
</comment>
<feature type="transmembrane region" description="Helical" evidence="5">
    <location>
        <begin position="88"/>
        <end position="107"/>
    </location>
</feature>
<feature type="transmembrane region" description="Helical" evidence="5">
    <location>
        <begin position="216"/>
        <end position="233"/>
    </location>
</feature>
<evidence type="ECO:0000256" key="2">
    <source>
        <dbReference type="ARBA" id="ARBA00022692"/>
    </source>
</evidence>
<keyword evidence="5" id="KW-0406">Ion transport</keyword>
<dbReference type="InterPro" id="IPR007274">
    <property type="entry name" value="Cop_transporter"/>
</dbReference>
<evidence type="ECO:0000256" key="6">
    <source>
        <dbReference type="SAM" id="MobiDB-lite"/>
    </source>
</evidence>
<dbReference type="Pfam" id="PF04145">
    <property type="entry name" value="Ctr"/>
    <property type="match status" value="1"/>
</dbReference>
<dbReference type="Proteomes" id="UP000536275">
    <property type="component" value="Unassembled WGS sequence"/>
</dbReference>
<dbReference type="EMBL" id="JABWAD010000022">
    <property type="protein sequence ID" value="KAF6071024.1"/>
    <property type="molecule type" value="Genomic_DNA"/>
</dbReference>
<evidence type="ECO:0000313" key="8">
    <source>
        <dbReference type="Proteomes" id="UP000536275"/>
    </source>
</evidence>
<keyword evidence="3 5" id="KW-1133">Transmembrane helix</keyword>
<dbReference type="PANTHER" id="PTHR12483:SF27">
    <property type="entry name" value="COPPER TRANSPORT PROTEIN CTR1"/>
    <property type="match status" value="1"/>
</dbReference>
<evidence type="ECO:0000256" key="5">
    <source>
        <dbReference type="RuleBase" id="RU367022"/>
    </source>
</evidence>
<organism evidence="7 8">
    <name type="scientific">Candida albicans</name>
    <name type="common">Yeast</name>
    <dbReference type="NCBI Taxonomy" id="5476"/>
    <lineage>
        <taxon>Eukaryota</taxon>
        <taxon>Fungi</taxon>
        <taxon>Dikarya</taxon>
        <taxon>Ascomycota</taxon>
        <taxon>Saccharomycotina</taxon>
        <taxon>Pichiomycetes</taxon>
        <taxon>Debaryomycetaceae</taxon>
        <taxon>Candida/Lodderomyces clade</taxon>
        <taxon>Candida</taxon>
    </lineage>
</organism>
<feature type="region of interest" description="Disordered" evidence="6">
    <location>
        <begin position="157"/>
        <end position="176"/>
    </location>
</feature>
<dbReference type="PANTHER" id="PTHR12483">
    <property type="entry name" value="SOLUTE CARRIER FAMILY 31 COPPER TRANSPORTERS"/>
    <property type="match status" value="1"/>
</dbReference>
<keyword evidence="5" id="KW-0187">Copper transport</keyword>
<keyword evidence="2 5" id="KW-0812">Transmembrane</keyword>
<comment type="subcellular location">
    <subcellularLocation>
        <location evidence="1 5">Membrane</location>
        <topology evidence="1 5">Multi-pass membrane protein</topology>
    </subcellularLocation>
</comment>
<evidence type="ECO:0000256" key="1">
    <source>
        <dbReference type="ARBA" id="ARBA00004141"/>
    </source>
</evidence>
<evidence type="ECO:0000313" key="7">
    <source>
        <dbReference type="EMBL" id="KAF6071024.1"/>
    </source>
</evidence>
<dbReference type="AlphaFoldDB" id="A0A8H6F581"/>
<keyword evidence="5" id="KW-0186">Copper</keyword>
<keyword evidence="5" id="KW-0813">Transport</keyword>
<name>A0A8H6F581_CANAX</name>
<accession>A0A8H6F581</accession>
<comment type="caution">
    <text evidence="7">The sequence shown here is derived from an EMBL/GenBank/DDBJ whole genome shotgun (WGS) entry which is preliminary data.</text>
</comment>
<keyword evidence="4 5" id="KW-0472">Membrane</keyword>
<dbReference type="GO" id="GO:0005886">
    <property type="term" value="C:plasma membrane"/>
    <property type="evidence" value="ECO:0007669"/>
    <property type="project" value="TreeGrafter"/>
</dbReference>
<evidence type="ECO:0000256" key="3">
    <source>
        <dbReference type="ARBA" id="ARBA00022989"/>
    </source>
</evidence>
<sequence length="251" mass="27859">MEFLKRHEGHMHMSDSATSMVTSATSAVMDMASATMSMTMSSSTSSSSGMAMEGMDHGSSHMAMNMWLTASFKDYPVVFKDLRASTKAQAFGIFVLLFFVAFLARMLEFVRNYLEEIVWKNNNYAEVEQGISQHSANLQSPPVKSCCDDNAKEVVSDESIDKQNSPQHEETTKARGTGKSLSLASTISRDIIRLALCIIPDLFAYSLMLAAMTYTLTYFFAVVIGSGVGRFVAERLMEHYRIKRGPPRNCC</sequence>
<reference evidence="7 8" key="1">
    <citation type="submission" date="2020-03" db="EMBL/GenBank/DDBJ databases">
        <title>FDA dAtabase for Regulatory Grade micrObial Sequences (FDA-ARGOS): Supporting development and validation of Infectious Disease Dx tests.</title>
        <authorList>
            <person name="Campos J."/>
            <person name="Goldberg B."/>
            <person name="Tallon L."/>
            <person name="Sadzewicz L."/>
            <person name="Vavikolanu K."/>
            <person name="Mehta A."/>
            <person name="Aluvathingal J."/>
            <person name="Nadendla S."/>
            <person name="Nandy P."/>
            <person name="Geyer C."/>
            <person name="Yan Y."/>
            <person name="Sichtig H."/>
        </authorList>
    </citation>
    <scope>NUCLEOTIDE SEQUENCE [LARGE SCALE GENOMIC DNA]</scope>
    <source>
        <strain evidence="7 8">FDAARGOS_656</strain>
    </source>
</reference>
<protein>
    <recommendedName>
        <fullName evidence="5">Copper transport protein</fullName>
    </recommendedName>
</protein>
<dbReference type="GO" id="GO:0005375">
    <property type="term" value="F:copper ion transmembrane transporter activity"/>
    <property type="evidence" value="ECO:0007669"/>
    <property type="project" value="UniProtKB-UniRule"/>
</dbReference>
<feature type="compositionally biased region" description="Basic and acidic residues" evidence="6">
    <location>
        <begin position="157"/>
        <end position="173"/>
    </location>
</feature>
<dbReference type="SMR" id="A0A8H6F581"/>